<evidence type="ECO:0000313" key="2">
    <source>
        <dbReference type="Proteomes" id="UP001156664"/>
    </source>
</evidence>
<name>A0ABQ5YUV0_9BURK</name>
<accession>A0ABQ5YUV0</accession>
<keyword evidence="2" id="KW-1185">Reference proteome</keyword>
<organism evidence="1 2">
    <name type="scientific">Limnobacter litoralis</name>
    <dbReference type="NCBI Taxonomy" id="481366"/>
    <lineage>
        <taxon>Bacteria</taxon>
        <taxon>Pseudomonadati</taxon>
        <taxon>Pseudomonadota</taxon>
        <taxon>Betaproteobacteria</taxon>
        <taxon>Burkholderiales</taxon>
        <taxon>Burkholderiaceae</taxon>
        <taxon>Limnobacter</taxon>
    </lineage>
</organism>
<dbReference type="Proteomes" id="UP001156664">
    <property type="component" value="Unassembled WGS sequence"/>
</dbReference>
<dbReference type="InterPro" id="IPR013433">
    <property type="entry name" value="PHA_gran_rgn"/>
</dbReference>
<dbReference type="RefSeq" id="WP_284281321.1">
    <property type="nucleotide sequence ID" value="NZ_BSOJ01000015.1"/>
</dbReference>
<proteinExistence type="predicted"/>
<dbReference type="NCBIfam" id="TIGR02610">
    <property type="entry name" value="PHA_gran_rgn"/>
    <property type="match status" value="1"/>
</dbReference>
<evidence type="ECO:0000313" key="1">
    <source>
        <dbReference type="EMBL" id="GLR26683.1"/>
    </source>
</evidence>
<comment type="caution">
    <text evidence="1">The sequence shown here is derived from an EMBL/GenBank/DDBJ whole genome shotgun (WGS) entry which is preliminary data.</text>
</comment>
<sequence length="91" mass="10218">MADITARRTHTMGLDEAKKTAQKLAEKLEKDFQLDSEWIGNQLRFTRSGVKGALDVTDKDVSIEISLGFMLKAFKGKIQSEIDQNLAKLFS</sequence>
<dbReference type="Pfam" id="PF09650">
    <property type="entry name" value="PHA_gran_rgn"/>
    <property type="match status" value="1"/>
</dbReference>
<reference evidence="2" key="1">
    <citation type="journal article" date="2019" name="Int. J. Syst. Evol. Microbiol.">
        <title>The Global Catalogue of Microorganisms (GCM) 10K type strain sequencing project: providing services to taxonomists for standard genome sequencing and annotation.</title>
        <authorList>
            <consortium name="The Broad Institute Genomics Platform"/>
            <consortium name="The Broad Institute Genome Sequencing Center for Infectious Disease"/>
            <person name="Wu L."/>
            <person name="Ma J."/>
        </authorList>
    </citation>
    <scope>NUCLEOTIDE SEQUENCE [LARGE SCALE GENOMIC DNA]</scope>
    <source>
        <strain evidence="2">NBRC 105857</strain>
    </source>
</reference>
<protein>
    <recommendedName>
        <fullName evidence="3">Polyhydroxyalkanoic acid system protein</fullName>
    </recommendedName>
</protein>
<dbReference type="EMBL" id="BSOJ01000015">
    <property type="protein sequence ID" value="GLR26683.1"/>
    <property type="molecule type" value="Genomic_DNA"/>
</dbReference>
<gene>
    <name evidence="1" type="ORF">GCM10007875_17730</name>
</gene>
<evidence type="ECO:0008006" key="3">
    <source>
        <dbReference type="Google" id="ProtNLM"/>
    </source>
</evidence>